<feature type="compositionally biased region" description="Basic and acidic residues" evidence="1">
    <location>
        <begin position="21"/>
        <end position="51"/>
    </location>
</feature>
<accession>A0A317WVQ8</accession>
<dbReference type="EMBL" id="MSFK01000010">
    <property type="protein sequence ID" value="PWY90494.1"/>
    <property type="molecule type" value="Genomic_DNA"/>
</dbReference>
<protein>
    <submittedName>
        <fullName evidence="2">Uncharacterized protein</fullName>
    </submittedName>
</protein>
<dbReference type="GeneID" id="37108701"/>
<dbReference type="RefSeq" id="XP_025468872.1">
    <property type="nucleotide sequence ID" value="XM_025606558.1"/>
</dbReference>
<feature type="compositionally biased region" description="Polar residues" evidence="1">
    <location>
        <begin position="75"/>
        <end position="86"/>
    </location>
</feature>
<evidence type="ECO:0000256" key="1">
    <source>
        <dbReference type="SAM" id="MobiDB-lite"/>
    </source>
</evidence>
<feature type="compositionally biased region" description="Basic and acidic residues" evidence="1">
    <location>
        <begin position="89"/>
        <end position="100"/>
    </location>
</feature>
<comment type="caution">
    <text evidence="2">The sequence shown here is derived from an EMBL/GenBank/DDBJ whole genome shotgun (WGS) entry which is preliminary data.</text>
</comment>
<reference evidence="2 3" key="1">
    <citation type="submission" date="2016-12" db="EMBL/GenBank/DDBJ databases">
        <title>The genomes of Aspergillus section Nigri reveals drivers in fungal speciation.</title>
        <authorList>
            <consortium name="DOE Joint Genome Institute"/>
            <person name="Vesth T.C."/>
            <person name="Nybo J."/>
            <person name="Theobald S."/>
            <person name="Brandl J."/>
            <person name="Frisvad J.C."/>
            <person name="Nielsen K.F."/>
            <person name="Lyhne E.K."/>
            <person name="Kogle M.E."/>
            <person name="Kuo A."/>
            <person name="Riley R."/>
            <person name="Clum A."/>
            <person name="Nolan M."/>
            <person name="Lipzen A."/>
            <person name="Salamov A."/>
            <person name="Henrissat B."/>
            <person name="Wiebenga A."/>
            <person name="De Vries R.P."/>
            <person name="Grigoriev I.V."/>
            <person name="Mortensen U.H."/>
            <person name="Andersen M.R."/>
            <person name="Baker S.E."/>
        </authorList>
    </citation>
    <scope>NUCLEOTIDE SEQUENCE [LARGE SCALE GENOMIC DNA]</scope>
    <source>
        <strain evidence="2 3">CBS 115572</strain>
    </source>
</reference>
<organism evidence="2 3">
    <name type="scientific">Aspergillus sclerotioniger CBS 115572</name>
    <dbReference type="NCBI Taxonomy" id="1450535"/>
    <lineage>
        <taxon>Eukaryota</taxon>
        <taxon>Fungi</taxon>
        <taxon>Dikarya</taxon>
        <taxon>Ascomycota</taxon>
        <taxon>Pezizomycotina</taxon>
        <taxon>Eurotiomycetes</taxon>
        <taxon>Eurotiomycetidae</taxon>
        <taxon>Eurotiales</taxon>
        <taxon>Aspergillaceae</taxon>
        <taxon>Aspergillus</taxon>
        <taxon>Aspergillus subgen. Circumdati</taxon>
    </lineage>
</organism>
<sequence length="114" mass="13000">MAESVSSPKWMQIPLSELRYHWKPDEEGQRGDEARRLDSWRQRKRNEESGPRESVGVTLTATMVSIRSLRRESGTRNPRQADQGSASEDGWRAEGKRGEGSEEVEANAKRQMSL</sequence>
<dbReference type="AlphaFoldDB" id="A0A317WVQ8"/>
<evidence type="ECO:0000313" key="2">
    <source>
        <dbReference type="EMBL" id="PWY90494.1"/>
    </source>
</evidence>
<keyword evidence="3" id="KW-1185">Reference proteome</keyword>
<gene>
    <name evidence="2" type="ORF">BO94DRAFT_27031</name>
</gene>
<dbReference type="Proteomes" id="UP000246702">
    <property type="component" value="Unassembled WGS sequence"/>
</dbReference>
<feature type="region of interest" description="Disordered" evidence="1">
    <location>
        <begin position="21"/>
        <end position="114"/>
    </location>
</feature>
<proteinExistence type="predicted"/>
<evidence type="ECO:0000313" key="3">
    <source>
        <dbReference type="Proteomes" id="UP000246702"/>
    </source>
</evidence>
<dbReference type="OrthoDB" id="10548945at2759"/>
<name>A0A317WVQ8_9EURO</name>